<dbReference type="AlphaFoldDB" id="A9DB62"/>
<dbReference type="GO" id="GO:0008784">
    <property type="term" value="F:alanine racemase activity"/>
    <property type="evidence" value="ECO:0007669"/>
    <property type="project" value="UniProtKB-UniRule"/>
</dbReference>
<evidence type="ECO:0000256" key="3">
    <source>
        <dbReference type="ARBA" id="ARBA00007880"/>
    </source>
</evidence>
<dbReference type="EMBL" id="ABIA03000004">
    <property type="protein sequence ID" value="EDQ32452.1"/>
    <property type="molecule type" value="Genomic_DNA"/>
</dbReference>
<keyword evidence="12" id="KW-1185">Reference proteome</keyword>
<dbReference type="CDD" id="cd00430">
    <property type="entry name" value="PLPDE_III_AR"/>
    <property type="match status" value="1"/>
</dbReference>
<feature type="modified residue" description="N6-(pyridoxal phosphate)lysine" evidence="7 8">
    <location>
        <position position="45"/>
    </location>
</feature>
<dbReference type="EC" id="5.1.1.1" evidence="4 7"/>
<dbReference type="Pfam" id="PF00842">
    <property type="entry name" value="Ala_racemase_C"/>
    <property type="match status" value="1"/>
</dbReference>
<evidence type="ECO:0000256" key="8">
    <source>
        <dbReference type="PIRSR" id="PIRSR600821-50"/>
    </source>
</evidence>
<dbReference type="Pfam" id="PF01168">
    <property type="entry name" value="Ala_racemase_N"/>
    <property type="match status" value="1"/>
</dbReference>
<dbReference type="HAMAP" id="MF_01201">
    <property type="entry name" value="Ala_racemase"/>
    <property type="match status" value="1"/>
</dbReference>
<evidence type="ECO:0000313" key="12">
    <source>
        <dbReference type="Proteomes" id="UP000004291"/>
    </source>
</evidence>
<name>A9DB62_HOEPD</name>
<dbReference type="UniPathway" id="UPA00042">
    <property type="reaction ID" value="UER00497"/>
</dbReference>
<dbReference type="InterPro" id="IPR011079">
    <property type="entry name" value="Ala_racemase_C"/>
</dbReference>
<dbReference type="GO" id="GO:0005829">
    <property type="term" value="C:cytosol"/>
    <property type="evidence" value="ECO:0007669"/>
    <property type="project" value="TreeGrafter"/>
</dbReference>
<dbReference type="SUPFAM" id="SSF50621">
    <property type="entry name" value="Alanine racemase C-terminal domain-like"/>
    <property type="match status" value="1"/>
</dbReference>
<comment type="function">
    <text evidence="7">Catalyzes the interconversion of L-alanine and D-alanine. May also act on other amino acids.</text>
</comment>
<dbReference type="HOGENOM" id="CLU_028393_1_1_5"/>
<keyword evidence="6 7" id="KW-0413">Isomerase</keyword>
<dbReference type="PRINTS" id="PR00992">
    <property type="entry name" value="ALARACEMASE"/>
</dbReference>
<dbReference type="InterPro" id="IPR001608">
    <property type="entry name" value="Ala_racemase_N"/>
</dbReference>
<dbReference type="Gene3D" id="2.40.37.10">
    <property type="entry name" value="Lyase, Ornithine Decarboxylase, Chain A, domain 1"/>
    <property type="match status" value="1"/>
</dbReference>
<protein>
    <recommendedName>
        <fullName evidence="4 7">Alanine racemase</fullName>
        <ecNumber evidence="4 7">5.1.1.1</ecNumber>
    </recommendedName>
</protein>
<dbReference type="NCBIfam" id="TIGR00492">
    <property type="entry name" value="alr"/>
    <property type="match status" value="1"/>
</dbReference>
<evidence type="ECO:0000259" key="10">
    <source>
        <dbReference type="SMART" id="SM01005"/>
    </source>
</evidence>
<comment type="pathway">
    <text evidence="7">Amino-acid biosynthesis; D-alanine biosynthesis; D-alanine from L-alanine: step 1/1.</text>
</comment>
<gene>
    <name evidence="11" type="ORF">HPDFL43_11651</name>
</gene>
<feature type="active site" description="Proton acceptor; specific for L-alanine" evidence="7">
    <location>
        <position position="257"/>
    </location>
</feature>
<comment type="cofactor">
    <cofactor evidence="2 7 8">
        <name>pyridoxal 5'-phosphate</name>
        <dbReference type="ChEBI" id="CHEBI:597326"/>
    </cofactor>
</comment>
<comment type="caution">
    <text evidence="11">The sequence shown here is derived from an EMBL/GenBank/DDBJ whole genome shotgun (WGS) entry which is preliminary data.</text>
</comment>
<dbReference type="GO" id="GO:0030170">
    <property type="term" value="F:pyridoxal phosphate binding"/>
    <property type="evidence" value="ECO:0007669"/>
    <property type="project" value="UniProtKB-UniRule"/>
</dbReference>
<evidence type="ECO:0000256" key="4">
    <source>
        <dbReference type="ARBA" id="ARBA00013089"/>
    </source>
</evidence>
<dbReference type="Gene3D" id="3.20.20.10">
    <property type="entry name" value="Alanine racemase"/>
    <property type="match status" value="1"/>
</dbReference>
<reference evidence="11 12" key="1">
    <citation type="submission" date="2007-10" db="EMBL/GenBank/DDBJ databases">
        <authorList>
            <person name="Wagner-Dobler I."/>
            <person name="Ferriera S."/>
            <person name="Johnson J."/>
            <person name="Kravitz S."/>
            <person name="Beeson K."/>
            <person name="Sutton G."/>
            <person name="Rogers Y.-H."/>
            <person name="Friedman R."/>
            <person name="Frazier M."/>
            <person name="Venter J.C."/>
        </authorList>
    </citation>
    <scope>NUCLEOTIDE SEQUENCE [LARGE SCALE GENOMIC DNA]</scope>
    <source>
        <strain evidence="11 12">DFL-43</strain>
    </source>
</reference>
<dbReference type="Proteomes" id="UP000004291">
    <property type="component" value="Chromosome"/>
</dbReference>
<dbReference type="SUPFAM" id="SSF51419">
    <property type="entry name" value="PLP-binding barrel"/>
    <property type="match status" value="1"/>
</dbReference>
<dbReference type="STRING" id="411684.HPDFL43_11651"/>
<feature type="active site" description="Proton acceptor; specific for D-alanine" evidence="7">
    <location>
        <position position="45"/>
    </location>
</feature>
<dbReference type="InterPro" id="IPR000821">
    <property type="entry name" value="Ala_racemase"/>
</dbReference>
<evidence type="ECO:0000256" key="2">
    <source>
        <dbReference type="ARBA" id="ARBA00001933"/>
    </source>
</evidence>
<feature type="domain" description="Alanine racemase C-terminal" evidence="10">
    <location>
        <begin position="236"/>
        <end position="373"/>
    </location>
</feature>
<organism evidence="11 12">
    <name type="scientific">Hoeflea phototrophica (strain DSM 17068 / NCIMB 14078 / DFL-43)</name>
    <dbReference type="NCBI Taxonomy" id="411684"/>
    <lineage>
        <taxon>Bacteria</taxon>
        <taxon>Pseudomonadati</taxon>
        <taxon>Pseudomonadota</taxon>
        <taxon>Alphaproteobacteria</taxon>
        <taxon>Hyphomicrobiales</taxon>
        <taxon>Rhizobiaceae</taxon>
        <taxon>Hoeflea</taxon>
    </lineage>
</organism>
<reference evidence="11 12" key="2">
    <citation type="submission" date="2012-06" db="EMBL/GenBank/DDBJ databases">
        <authorList>
            <person name="Fiebig A."/>
        </authorList>
    </citation>
    <scope>NUCLEOTIDE SEQUENCE [LARGE SCALE GENOMIC DNA]</scope>
    <source>
        <strain evidence="11 12">DFL-43</strain>
    </source>
</reference>
<evidence type="ECO:0000256" key="1">
    <source>
        <dbReference type="ARBA" id="ARBA00000316"/>
    </source>
</evidence>
<dbReference type="InterPro" id="IPR009006">
    <property type="entry name" value="Ala_racemase/Decarboxylase_C"/>
</dbReference>
<comment type="catalytic activity">
    <reaction evidence="1 7">
        <text>L-alanine = D-alanine</text>
        <dbReference type="Rhea" id="RHEA:20249"/>
        <dbReference type="ChEBI" id="CHEBI:57416"/>
        <dbReference type="ChEBI" id="CHEBI:57972"/>
        <dbReference type="EC" id="5.1.1.1"/>
    </reaction>
</comment>
<comment type="similarity">
    <text evidence="3 7">Belongs to the alanine racemase family.</text>
</comment>
<evidence type="ECO:0000256" key="7">
    <source>
        <dbReference type="HAMAP-Rule" id="MF_01201"/>
    </source>
</evidence>
<dbReference type="InterPro" id="IPR020622">
    <property type="entry name" value="Ala_racemase_pyridoxalP-BS"/>
</dbReference>
<dbReference type="eggNOG" id="COG0787">
    <property type="taxonomic scope" value="Bacteria"/>
</dbReference>
<feature type="binding site" evidence="7 9">
    <location>
        <position position="139"/>
    </location>
    <ligand>
        <name>substrate</name>
    </ligand>
</feature>
<accession>A9DB62</accession>
<dbReference type="PANTHER" id="PTHR30511:SF0">
    <property type="entry name" value="ALANINE RACEMASE, CATABOLIC-RELATED"/>
    <property type="match status" value="1"/>
</dbReference>
<evidence type="ECO:0000256" key="6">
    <source>
        <dbReference type="ARBA" id="ARBA00023235"/>
    </source>
</evidence>
<feature type="binding site" evidence="7 9">
    <location>
        <position position="316"/>
    </location>
    <ligand>
        <name>substrate</name>
    </ligand>
</feature>
<dbReference type="PANTHER" id="PTHR30511">
    <property type="entry name" value="ALANINE RACEMASE"/>
    <property type="match status" value="1"/>
</dbReference>
<evidence type="ECO:0000313" key="11">
    <source>
        <dbReference type="EMBL" id="EDQ32452.1"/>
    </source>
</evidence>
<dbReference type="GO" id="GO:0030632">
    <property type="term" value="P:D-alanine biosynthetic process"/>
    <property type="evidence" value="ECO:0007669"/>
    <property type="project" value="UniProtKB-UniRule"/>
</dbReference>
<proteinExistence type="inferred from homology"/>
<evidence type="ECO:0000256" key="9">
    <source>
        <dbReference type="PIRSR" id="PIRSR600821-52"/>
    </source>
</evidence>
<dbReference type="SMART" id="SM01005">
    <property type="entry name" value="Ala_racemase_C"/>
    <property type="match status" value="1"/>
</dbReference>
<keyword evidence="5 7" id="KW-0663">Pyridoxal phosphate</keyword>
<dbReference type="InterPro" id="IPR029066">
    <property type="entry name" value="PLP-binding_barrel"/>
</dbReference>
<evidence type="ECO:0000256" key="5">
    <source>
        <dbReference type="ARBA" id="ARBA00022898"/>
    </source>
</evidence>
<dbReference type="PROSITE" id="PS00395">
    <property type="entry name" value="ALANINE_RACEMASE"/>
    <property type="match status" value="1"/>
</dbReference>
<sequence>MSPSQAPPDPGAATTRMSVDLTALAANWLSLRELSGSARCGAAVKADGYGIGAIEAASRLAREGCRDFFVADANEGASLRPHLPDVRIHVLNGVFEDSFAQILAHDLVPVINSTEQAAFWTGTADGRAYALHIDTGMNRLGLTPEQAAAYAQSDAPPPALLMSHFACADEPGHPLNARQIEMFEALKACFPSIEASLANSAGIHLGKPAHHDLTRPGISLYGGNPVADANPKMRPVVTAETRVLQIRQARAGQPVSYGAAHFLSRDSRIAVCGIGYADGFLRAGSGAGVPLRSAAPKGAFGAINGKRVPVIGKITMDLTMFDVTDLGEDEIGAGSWIELFGPTISLEEAAQAAGTISYEMLTSLGRRHARRYTG</sequence>